<feature type="domain" description="4Fe-4S ferredoxin-type" evidence="4">
    <location>
        <begin position="228"/>
        <end position="257"/>
    </location>
</feature>
<feature type="domain" description="4Fe-4S ferredoxin-type" evidence="4">
    <location>
        <begin position="258"/>
        <end position="287"/>
    </location>
</feature>
<dbReference type="InterPro" id="IPR017896">
    <property type="entry name" value="4Fe4S_Fe-S-bd"/>
</dbReference>
<dbReference type="Pfam" id="PF00037">
    <property type="entry name" value="Fer4"/>
    <property type="match status" value="1"/>
</dbReference>
<organism evidence="5 6">
    <name type="scientific">Phocaeicola sartorii</name>
    <dbReference type="NCBI Taxonomy" id="671267"/>
    <lineage>
        <taxon>Bacteria</taxon>
        <taxon>Pseudomonadati</taxon>
        <taxon>Bacteroidota</taxon>
        <taxon>Bacteroidia</taxon>
        <taxon>Bacteroidales</taxon>
        <taxon>Bacteroidaceae</taxon>
        <taxon>Phocaeicola</taxon>
    </lineage>
</organism>
<keyword evidence="3" id="KW-0411">Iron-sulfur</keyword>
<dbReference type="GO" id="GO:0051536">
    <property type="term" value="F:iron-sulfur cluster binding"/>
    <property type="evidence" value="ECO:0007669"/>
    <property type="project" value="UniProtKB-KW"/>
</dbReference>
<evidence type="ECO:0000313" key="5">
    <source>
        <dbReference type="EMBL" id="EOS15228.1"/>
    </source>
</evidence>
<dbReference type="AlphaFoldDB" id="R9IKX8"/>
<dbReference type="SUPFAM" id="SSF52218">
    <property type="entry name" value="Flavoproteins"/>
    <property type="match status" value="1"/>
</dbReference>
<dbReference type="InterPro" id="IPR029039">
    <property type="entry name" value="Flavoprotein-like_sf"/>
</dbReference>
<dbReference type="PROSITE" id="PS51379">
    <property type="entry name" value="4FE4S_FER_2"/>
    <property type="match status" value="2"/>
</dbReference>
<keyword evidence="2" id="KW-0408">Iron</keyword>
<dbReference type="PANTHER" id="PTHR43122">
    <property type="entry name" value="FERREDOXIN SUBUNIT OF PYRUVATE:FLAVODOXIN OXIDOREDUCTASE-RELATED"/>
    <property type="match status" value="1"/>
</dbReference>
<gene>
    <name evidence="5" type="ORF">C802_00562</name>
</gene>
<dbReference type="EMBL" id="ASSP01000005">
    <property type="protein sequence ID" value="EOS15228.1"/>
    <property type="molecule type" value="Genomic_DNA"/>
</dbReference>
<evidence type="ECO:0000256" key="2">
    <source>
        <dbReference type="ARBA" id="ARBA00023004"/>
    </source>
</evidence>
<dbReference type="InterPro" id="IPR017900">
    <property type="entry name" value="4Fe4S_Fe_S_CS"/>
</dbReference>
<evidence type="ECO:0000259" key="4">
    <source>
        <dbReference type="PROSITE" id="PS51379"/>
    </source>
</evidence>
<protein>
    <recommendedName>
        <fullName evidence="4">4Fe-4S ferredoxin-type domain-containing protein</fullName>
    </recommendedName>
</protein>
<reference evidence="5 6" key="1">
    <citation type="submission" date="2013-04" db="EMBL/GenBank/DDBJ databases">
        <title>The Genome Sequence of Bacteroides massiliensis dnLKV3.</title>
        <authorList>
            <consortium name="The Broad Institute Genomics Platform"/>
            <consortium name="The Broad Institute Genome Sequencing Center for Infectious Disease"/>
            <person name="Earl A."/>
            <person name="Xavier R."/>
            <person name="Kuhn K."/>
            <person name="Stappenbeck T."/>
            <person name="Walker B."/>
            <person name="Young S."/>
            <person name="Zeng Q."/>
            <person name="Gargeya S."/>
            <person name="Fitzgerald M."/>
            <person name="Haas B."/>
            <person name="Abouelleil A."/>
            <person name="Allen A.W."/>
            <person name="Alvarado L."/>
            <person name="Arachchi H.M."/>
            <person name="Berlin A.M."/>
            <person name="Chapman S.B."/>
            <person name="Gainer-Dewar J."/>
            <person name="Goldberg J."/>
            <person name="Griggs A."/>
            <person name="Gujja S."/>
            <person name="Hansen M."/>
            <person name="Howarth C."/>
            <person name="Imamovic A."/>
            <person name="Ireland A."/>
            <person name="Larimer J."/>
            <person name="McCowan C."/>
            <person name="Murphy C."/>
            <person name="Pearson M."/>
            <person name="Poon T.W."/>
            <person name="Priest M."/>
            <person name="Roberts A."/>
            <person name="Saif S."/>
            <person name="Shea T."/>
            <person name="Sisk P."/>
            <person name="Sykes S."/>
            <person name="Wortman J."/>
            <person name="Nusbaum C."/>
            <person name="Birren B."/>
        </authorList>
    </citation>
    <scope>NUCLEOTIDE SEQUENCE [LARGE SCALE GENOMIC DNA]</scope>
    <source>
        <strain evidence="6">dnLKV3</strain>
    </source>
</reference>
<evidence type="ECO:0000256" key="3">
    <source>
        <dbReference type="ARBA" id="ARBA00023014"/>
    </source>
</evidence>
<dbReference type="Gene3D" id="3.40.50.360">
    <property type="match status" value="1"/>
</dbReference>
<evidence type="ECO:0000313" key="6">
    <source>
        <dbReference type="Proteomes" id="UP000014200"/>
    </source>
</evidence>
<keyword evidence="6" id="KW-1185">Reference proteome</keyword>
<dbReference type="PROSITE" id="PS00198">
    <property type="entry name" value="4FE4S_FER_1"/>
    <property type="match status" value="1"/>
</dbReference>
<proteinExistence type="predicted"/>
<sequence length="306" mass="33954">MSLLLTEAIGYHSDNHILHSHYNNPRYTCTSYLYIGYLWTKVTIFASMKTYTSNHIVFFSPTHTSAKIARAIGESIGMGRRIEIDLTTDENSSPIEIKDSITIIAVPVYAGRVAPIALQRLRRLKGSNAPVILVTVYGNRDYEDALVELRDETIQLGFIPLAAGAFIGEHSYSRPDMPIAEGRPDATDLQIAEQFGKDCLAKLEKDETLSDFYMRGNVPYRFVGPSTPAAPVCTEECFACGECIEVCPTHAIALSDEGKIETEIAQCIKCCACVKECPNGARVFNTPYTPMLHEKCAARREPELFI</sequence>
<dbReference type="Proteomes" id="UP000014200">
    <property type="component" value="Unassembled WGS sequence"/>
</dbReference>
<dbReference type="PATRIC" id="fig|1235788.3.peg.560"/>
<dbReference type="STRING" id="1235788.C802_00562"/>
<dbReference type="Gene3D" id="3.30.70.20">
    <property type="match status" value="1"/>
</dbReference>
<accession>R9IKX8</accession>
<keyword evidence="1" id="KW-0479">Metal-binding</keyword>
<comment type="caution">
    <text evidence="5">The sequence shown here is derived from an EMBL/GenBank/DDBJ whole genome shotgun (WGS) entry which is preliminary data.</text>
</comment>
<evidence type="ECO:0000256" key="1">
    <source>
        <dbReference type="ARBA" id="ARBA00022723"/>
    </source>
</evidence>
<dbReference type="GO" id="GO:0046872">
    <property type="term" value="F:metal ion binding"/>
    <property type="evidence" value="ECO:0007669"/>
    <property type="project" value="UniProtKB-KW"/>
</dbReference>
<dbReference type="SUPFAM" id="SSF54862">
    <property type="entry name" value="4Fe-4S ferredoxins"/>
    <property type="match status" value="1"/>
</dbReference>
<dbReference type="HOGENOM" id="CLU_069541_0_0_10"/>
<dbReference type="PANTHER" id="PTHR43122:SF1">
    <property type="entry name" value="IRON-SULFUR-BINDING PROTEIN"/>
    <property type="match status" value="1"/>
</dbReference>
<name>R9IKX8_9BACT</name>